<dbReference type="OrthoDB" id="2988649at2"/>
<protein>
    <recommendedName>
        <fullName evidence="3">DUF1573 domain-containing protein</fullName>
    </recommendedName>
</protein>
<sequence>MHDNKCCLDFQSIVDDYLIRHRSVLDVLTKYQETSARVNRAVAKAVTGCGCIQVSAARQSVPESASYSELKEHMSSHLLGETCPQCREVITKELGHSLFYLAALCNLTGLSLHEVMQREYKNVKTLGVFHLS</sequence>
<dbReference type="AlphaFoldDB" id="A0A1W2EXA4"/>
<dbReference type="STRING" id="112901.SAMN04488500_13324"/>
<gene>
    <name evidence="1" type="ORF">SAMN04488500_13324</name>
</gene>
<evidence type="ECO:0000313" key="2">
    <source>
        <dbReference type="Proteomes" id="UP000192738"/>
    </source>
</evidence>
<dbReference type="Proteomes" id="UP000192738">
    <property type="component" value="Unassembled WGS sequence"/>
</dbReference>
<accession>A0A1W2EXA4</accession>
<dbReference type="RefSeq" id="WP_084578319.1">
    <property type="nucleotide sequence ID" value="NZ_CP155572.1"/>
</dbReference>
<name>A0A1W2EXA4_9FIRM</name>
<evidence type="ECO:0008006" key="3">
    <source>
        <dbReference type="Google" id="ProtNLM"/>
    </source>
</evidence>
<keyword evidence="2" id="KW-1185">Reference proteome</keyword>
<proteinExistence type="predicted"/>
<dbReference type="EMBL" id="FWXI01000033">
    <property type="protein sequence ID" value="SMD14260.1"/>
    <property type="molecule type" value="Genomic_DNA"/>
</dbReference>
<organism evidence="1 2">
    <name type="scientific">Sporomusa malonica</name>
    <dbReference type="NCBI Taxonomy" id="112901"/>
    <lineage>
        <taxon>Bacteria</taxon>
        <taxon>Bacillati</taxon>
        <taxon>Bacillota</taxon>
        <taxon>Negativicutes</taxon>
        <taxon>Selenomonadales</taxon>
        <taxon>Sporomusaceae</taxon>
        <taxon>Sporomusa</taxon>
    </lineage>
</organism>
<reference evidence="1 2" key="1">
    <citation type="submission" date="2017-04" db="EMBL/GenBank/DDBJ databases">
        <authorList>
            <person name="Afonso C.L."/>
            <person name="Miller P.J."/>
            <person name="Scott M.A."/>
            <person name="Spackman E."/>
            <person name="Goraichik I."/>
            <person name="Dimitrov K.M."/>
            <person name="Suarez D.L."/>
            <person name="Swayne D.E."/>
        </authorList>
    </citation>
    <scope>NUCLEOTIDE SEQUENCE [LARGE SCALE GENOMIC DNA]</scope>
    <source>
        <strain evidence="1 2">DSM 5090</strain>
    </source>
</reference>
<evidence type="ECO:0000313" key="1">
    <source>
        <dbReference type="EMBL" id="SMD14260.1"/>
    </source>
</evidence>